<feature type="transmembrane region" description="Helical" evidence="1">
    <location>
        <begin position="7"/>
        <end position="25"/>
    </location>
</feature>
<dbReference type="PANTHER" id="PTHR33371:SF17">
    <property type="entry name" value="MCE-FAMILY PROTEIN MCE1B"/>
    <property type="match status" value="1"/>
</dbReference>
<dbReference type="KEGG" id="gji:H1R19_19780"/>
<dbReference type="PANTHER" id="PTHR33371">
    <property type="entry name" value="INTERMEMBRANE PHOSPHOLIPID TRANSPORT SYSTEM BINDING PROTEIN MLAD-RELATED"/>
    <property type="match status" value="1"/>
</dbReference>
<evidence type="ECO:0000313" key="5">
    <source>
        <dbReference type="Proteomes" id="UP000515663"/>
    </source>
</evidence>
<dbReference type="Pfam" id="PF11887">
    <property type="entry name" value="Mce4_CUP1"/>
    <property type="match status" value="1"/>
</dbReference>
<gene>
    <name evidence="4" type="ORF">H1R19_19780</name>
</gene>
<evidence type="ECO:0000259" key="3">
    <source>
        <dbReference type="Pfam" id="PF11887"/>
    </source>
</evidence>
<dbReference type="RefSeq" id="WP_219849896.1">
    <property type="nucleotide sequence ID" value="NZ_CP059491.1"/>
</dbReference>
<dbReference type="Proteomes" id="UP000515663">
    <property type="component" value="Chromosome"/>
</dbReference>
<feature type="domain" description="Mammalian cell entry C-terminal" evidence="3">
    <location>
        <begin position="115"/>
        <end position="289"/>
    </location>
</feature>
<keyword evidence="1" id="KW-0472">Membrane</keyword>
<dbReference type="InterPro" id="IPR003399">
    <property type="entry name" value="Mce/MlaD"/>
</dbReference>
<organism evidence="4 5">
    <name type="scientific">Gordonia jinghuaiqii</name>
    <dbReference type="NCBI Taxonomy" id="2758710"/>
    <lineage>
        <taxon>Bacteria</taxon>
        <taxon>Bacillati</taxon>
        <taxon>Actinomycetota</taxon>
        <taxon>Actinomycetes</taxon>
        <taxon>Mycobacteriales</taxon>
        <taxon>Gordoniaceae</taxon>
        <taxon>Gordonia</taxon>
    </lineage>
</organism>
<name>A0A7D7R2A5_9ACTN</name>
<keyword evidence="5" id="KW-1185">Reference proteome</keyword>
<dbReference type="InterPro" id="IPR052336">
    <property type="entry name" value="MlaD_Phospholipid_Transporter"/>
</dbReference>
<keyword evidence="1" id="KW-0812">Transmembrane</keyword>
<reference evidence="5" key="1">
    <citation type="submission" date="2020-07" db="EMBL/GenBank/DDBJ databases">
        <title>novel species isolated from the respiratory tract of Marmot.</title>
        <authorList>
            <person name="Zhang G."/>
        </authorList>
    </citation>
    <scope>NUCLEOTIDE SEQUENCE [LARGE SCALE GENOMIC DNA]</scope>
    <source>
        <strain evidence="5">686</strain>
    </source>
</reference>
<evidence type="ECO:0000256" key="1">
    <source>
        <dbReference type="SAM" id="Phobius"/>
    </source>
</evidence>
<dbReference type="GO" id="GO:0051701">
    <property type="term" value="P:biological process involved in interaction with host"/>
    <property type="evidence" value="ECO:0007669"/>
    <property type="project" value="TreeGrafter"/>
</dbReference>
<accession>A0A7D7R2A5</accession>
<dbReference type="Pfam" id="PF02470">
    <property type="entry name" value="MlaD"/>
    <property type="match status" value="1"/>
</dbReference>
<dbReference type="GO" id="GO:0005576">
    <property type="term" value="C:extracellular region"/>
    <property type="evidence" value="ECO:0007669"/>
    <property type="project" value="TreeGrafter"/>
</dbReference>
<dbReference type="InterPro" id="IPR024516">
    <property type="entry name" value="Mce_C"/>
</dbReference>
<dbReference type="EMBL" id="CP059491">
    <property type="protein sequence ID" value="QMT01072.1"/>
    <property type="molecule type" value="Genomic_DNA"/>
</dbReference>
<proteinExistence type="predicted"/>
<dbReference type="NCBIfam" id="TIGR00996">
    <property type="entry name" value="Mtu_fam_mce"/>
    <property type="match status" value="1"/>
</dbReference>
<evidence type="ECO:0000313" key="4">
    <source>
        <dbReference type="EMBL" id="QMT01072.1"/>
    </source>
</evidence>
<sequence>MSYRRSIIWLSVFLVVATMLTWTIINTLRRDISGPTSEYSAVFTDVSGLRTGDDVRMAGVRVGRIDSIELDGNLARVHFRVDARQDLSGNTKAAVTYQNIIGQRYLGLSLGQFDSPAPLEPGDEIPVDHTEPSFDISALLNGFEPLFSVLDPDKVNDLSSSLVGALQGETGAITRLLAQTSSLAESFAGPDALLGDVITDLGKVLTGLSRQTGGIQEVIGRAQEIFEAFAAHREDLVGTADVMTEVGGRLAEIASDTAPSMDAFLTRQPGFLAHFAEKKPEFEYLGANVPLLLKGMARVSQEGSFLSAYVCDLNPADFVPFLTPLAPAIVAAATPGGKPKYSPICQP</sequence>
<protein>
    <submittedName>
        <fullName evidence="4">MCE family protein</fullName>
    </submittedName>
</protein>
<keyword evidence="1" id="KW-1133">Transmembrane helix</keyword>
<evidence type="ECO:0000259" key="2">
    <source>
        <dbReference type="Pfam" id="PF02470"/>
    </source>
</evidence>
<dbReference type="AlphaFoldDB" id="A0A7D7R2A5"/>
<feature type="domain" description="Mce/MlaD" evidence="2">
    <location>
        <begin position="36"/>
        <end position="109"/>
    </location>
</feature>
<dbReference type="InterPro" id="IPR005693">
    <property type="entry name" value="Mce"/>
</dbReference>